<dbReference type="InterPro" id="IPR013762">
    <property type="entry name" value="Integrase-like_cat_sf"/>
</dbReference>
<dbReference type="EMBL" id="CAMXCT010006734">
    <property type="protein sequence ID" value="CAI4019162.1"/>
    <property type="molecule type" value="Genomic_DNA"/>
</dbReference>
<feature type="region of interest" description="Disordered" evidence="1">
    <location>
        <begin position="614"/>
        <end position="651"/>
    </location>
</feature>
<feature type="compositionally biased region" description="Basic residues" evidence="1">
    <location>
        <begin position="974"/>
        <end position="986"/>
    </location>
</feature>
<dbReference type="Gene3D" id="1.10.443.10">
    <property type="entry name" value="Intergrase catalytic core"/>
    <property type="match status" value="1"/>
</dbReference>
<dbReference type="Proteomes" id="UP001152797">
    <property type="component" value="Unassembled WGS sequence"/>
</dbReference>
<dbReference type="OrthoDB" id="440735at2759"/>
<dbReference type="AlphaFoldDB" id="A0A9P1M3E4"/>
<sequence>MEKDAAKLASVVTPAASEPPAAPKADAPAAPEAAAPAAPKADAQAAPKAAAPAAPKADAQAAPKAAPAVEKHAAKAKAAKESKPKPAAKAGTKKKQIDNNQVGVFGTRTLPLAAASLRVPTVMPWRAKTLTKYVVGGSDGASVESDNVLQRVGDGLDVEGPGNSTGGEASDEGLWGPFDAMWQSNSDLEDSNFLQFSGSHSDRTQGALDLGASQVPRGPTLSQANFEQHLSHAFLSTRGSLKVFMPWEKGVFKSIFKKPGSSRNDLFVQPKQWVDHCAESAVESLDDLEKATDSRPQLVGAFFEHALTSGSDQSFFQQRQNLLESAVEKWFCIIRVNMLASSVGHDIIGLGNMEEQKQGAFRIIEAVIGIRSRTTAITRANALLKFIRWRAETSENDGKEFIEQEAWQYLSELRDKSACCSNEGHKLFVSMLLPIVLPAMGITGSEWISDAKAAFEEYGLMFEGRIGGPFFRPPGMSGNAHCRRGLTSQEVTRFLRLMLEDEVSGHGDLRVSSHSLKATLLSWASKSGMSAADRAILGRHSSAYLESSAVYARDLAFGAVHRLQEVLRKIHCGEFLPDAPRSGYLPTAPQPLEVTAPAANEVFKVEDVQSDVEAIDEKDSQVVAEEDDEYEASSDGSESLEASDSEEEVPKPPVKCFRHHAVGPLAGLFVVHNVSKLVHYSDPSLVDGKGTRIISCGRSLNQNYKYTAQFDSVDMCKRCRSNAVKDNVLPKEQVNATDASTIKKVPIVERETKMKAIKKRLTGLLIGGPLEPGHSLLDTTASMMQLNEVKYIPPERCISRTHEVLNQKSPTKQLDISAEHLVVKEKQDTPDMTVTSALQVQEAFQRRGIALVFADLVTHESYTRYLTTLFGHLHRDPPAGYARTSVSQLVAADKTVWQMILEEGVQPKRDEAGELALDSKLMESLHSYRVSFSLLPLVARKDNVPSVPKPTKPTASHGGKGSNQPVQKPWLKAKGGKKGGKGKVRVPQHIFKLGGTSSNPAGDTE</sequence>
<dbReference type="EMBL" id="CAMXCT030006734">
    <property type="protein sequence ID" value="CAL4806474.1"/>
    <property type="molecule type" value="Genomic_DNA"/>
</dbReference>
<evidence type="ECO:0000313" key="4">
    <source>
        <dbReference type="Proteomes" id="UP001152797"/>
    </source>
</evidence>
<feature type="compositionally biased region" description="Polar residues" evidence="1">
    <location>
        <begin position="995"/>
        <end position="1005"/>
    </location>
</feature>
<evidence type="ECO:0000256" key="1">
    <source>
        <dbReference type="SAM" id="MobiDB-lite"/>
    </source>
</evidence>
<evidence type="ECO:0000313" key="2">
    <source>
        <dbReference type="EMBL" id="CAI4019162.1"/>
    </source>
</evidence>
<comment type="caution">
    <text evidence="2">The sequence shown here is derived from an EMBL/GenBank/DDBJ whole genome shotgun (WGS) entry which is preliminary data.</text>
</comment>
<dbReference type="GO" id="GO:0003677">
    <property type="term" value="F:DNA binding"/>
    <property type="evidence" value="ECO:0007669"/>
    <property type="project" value="InterPro"/>
</dbReference>
<proteinExistence type="predicted"/>
<evidence type="ECO:0000313" key="3">
    <source>
        <dbReference type="EMBL" id="CAL1172537.1"/>
    </source>
</evidence>
<feature type="compositionally biased region" description="Low complexity" evidence="1">
    <location>
        <begin position="14"/>
        <end position="68"/>
    </location>
</feature>
<dbReference type="EMBL" id="CAMXCT020006734">
    <property type="protein sequence ID" value="CAL1172537.1"/>
    <property type="molecule type" value="Genomic_DNA"/>
</dbReference>
<organism evidence="2">
    <name type="scientific">Cladocopium goreaui</name>
    <dbReference type="NCBI Taxonomy" id="2562237"/>
    <lineage>
        <taxon>Eukaryota</taxon>
        <taxon>Sar</taxon>
        <taxon>Alveolata</taxon>
        <taxon>Dinophyceae</taxon>
        <taxon>Suessiales</taxon>
        <taxon>Symbiodiniaceae</taxon>
        <taxon>Cladocopium</taxon>
    </lineage>
</organism>
<reference evidence="3" key="2">
    <citation type="submission" date="2024-04" db="EMBL/GenBank/DDBJ databases">
        <authorList>
            <person name="Chen Y."/>
            <person name="Shah S."/>
            <person name="Dougan E. K."/>
            <person name="Thang M."/>
            <person name="Chan C."/>
        </authorList>
    </citation>
    <scope>NUCLEOTIDE SEQUENCE [LARGE SCALE GENOMIC DNA]</scope>
</reference>
<keyword evidence="4" id="KW-1185">Reference proteome</keyword>
<gene>
    <name evidence="2" type="ORF">C1SCF055_LOCUS43678</name>
</gene>
<feature type="region of interest" description="Disordered" evidence="1">
    <location>
        <begin position="1"/>
        <end position="95"/>
    </location>
</feature>
<reference evidence="2" key="1">
    <citation type="submission" date="2022-10" db="EMBL/GenBank/DDBJ databases">
        <authorList>
            <person name="Chen Y."/>
            <person name="Dougan E. K."/>
            <person name="Chan C."/>
            <person name="Rhodes N."/>
            <person name="Thang M."/>
        </authorList>
    </citation>
    <scope>NUCLEOTIDE SEQUENCE</scope>
</reference>
<accession>A0A9P1M3E4</accession>
<protein>
    <submittedName>
        <fullName evidence="2">Uncharacterized protein</fullName>
    </submittedName>
</protein>
<name>A0A9P1M3E4_9DINO</name>
<feature type="region of interest" description="Disordered" evidence="1">
    <location>
        <begin position="943"/>
        <end position="1005"/>
    </location>
</feature>
<feature type="compositionally biased region" description="Basic and acidic residues" evidence="1">
    <location>
        <begin position="69"/>
        <end position="84"/>
    </location>
</feature>
<dbReference type="GO" id="GO:0015074">
    <property type="term" value="P:DNA integration"/>
    <property type="evidence" value="ECO:0007669"/>
    <property type="project" value="InterPro"/>
</dbReference>
<dbReference type="GO" id="GO:0006310">
    <property type="term" value="P:DNA recombination"/>
    <property type="evidence" value="ECO:0007669"/>
    <property type="project" value="InterPro"/>
</dbReference>